<proteinExistence type="inferred from homology"/>
<feature type="compositionally biased region" description="Basic and acidic residues" evidence="9">
    <location>
        <begin position="124"/>
        <end position="135"/>
    </location>
</feature>
<dbReference type="InterPro" id="IPR036869">
    <property type="entry name" value="J_dom_sf"/>
</dbReference>
<keyword evidence="3" id="KW-0813">Transport</keyword>
<keyword evidence="4" id="KW-0999">Mitochondrion inner membrane</keyword>
<evidence type="ECO:0000256" key="3">
    <source>
        <dbReference type="ARBA" id="ARBA00022448"/>
    </source>
</evidence>
<keyword evidence="10" id="KW-0732">Signal</keyword>
<gene>
    <name evidence="11" type="ORF">BQ4739_LOCUS14298</name>
</gene>
<dbReference type="STRING" id="3088.A0A383WAL9"/>
<evidence type="ECO:0000256" key="6">
    <source>
        <dbReference type="ARBA" id="ARBA00023010"/>
    </source>
</evidence>
<dbReference type="InterPro" id="IPR005341">
    <property type="entry name" value="Tim16"/>
</dbReference>
<keyword evidence="7" id="KW-0496">Mitochondrion</keyword>
<dbReference type="PANTHER" id="PTHR12388:SF0">
    <property type="entry name" value="MITOCHONDRIAL IMPORT INNER MEMBRANE TRANSLOCASE SUBUNIT TIM16"/>
    <property type="match status" value="1"/>
</dbReference>
<evidence type="ECO:0000256" key="10">
    <source>
        <dbReference type="SAM" id="SignalP"/>
    </source>
</evidence>
<dbReference type="Pfam" id="PF03656">
    <property type="entry name" value="Pam16"/>
    <property type="match status" value="1"/>
</dbReference>
<dbReference type="EMBL" id="FNXT01001204">
    <property type="protein sequence ID" value="SZX74044.1"/>
    <property type="molecule type" value="Genomic_DNA"/>
</dbReference>
<dbReference type="Gene3D" id="1.10.287.110">
    <property type="entry name" value="DnaJ domain"/>
    <property type="match status" value="1"/>
</dbReference>
<comment type="subcellular location">
    <subcellularLocation>
        <location evidence="1">Mitochondrion inner membrane</location>
        <topology evidence="1">Peripheral membrane protein</topology>
    </subcellularLocation>
</comment>
<comment type="similarity">
    <text evidence="2">Belongs to the TIM16/PAM16 family.</text>
</comment>
<accession>A0A383WAL9</accession>
<dbReference type="PANTHER" id="PTHR12388">
    <property type="entry name" value="MITOCHONDRIA ASSOCIATED GRANULOCYTE MACROPHAGE CSF SIGNALING MOLECULE"/>
    <property type="match status" value="1"/>
</dbReference>
<dbReference type="FunFam" id="1.10.287.110:FF:000006">
    <property type="entry name" value="Import inner membrane translocase subunit TIM16"/>
    <property type="match status" value="1"/>
</dbReference>
<keyword evidence="5" id="KW-0653">Protein transport</keyword>
<dbReference type="GO" id="GO:0005744">
    <property type="term" value="C:TIM23 mitochondrial import inner membrane translocase complex"/>
    <property type="evidence" value="ECO:0007669"/>
    <property type="project" value="InterPro"/>
</dbReference>
<feature type="chain" id="PRO_5016699169" evidence="10">
    <location>
        <begin position="21"/>
        <end position="144"/>
    </location>
</feature>
<keyword evidence="12" id="KW-1185">Reference proteome</keyword>
<evidence type="ECO:0000256" key="5">
    <source>
        <dbReference type="ARBA" id="ARBA00022927"/>
    </source>
</evidence>
<dbReference type="GO" id="GO:0030150">
    <property type="term" value="P:protein import into mitochondrial matrix"/>
    <property type="evidence" value="ECO:0007669"/>
    <property type="project" value="InterPro"/>
</dbReference>
<dbReference type="AlphaFoldDB" id="A0A383WAL9"/>
<feature type="signal peptide" evidence="10">
    <location>
        <begin position="1"/>
        <end position="20"/>
    </location>
</feature>
<feature type="region of interest" description="Disordered" evidence="9">
    <location>
        <begin position="107"/>
        <end position="144"/>
    </location>
</feature>
<evidence type="ECO:0000256" key="9">
    <source>
        <dbReference type="SAM" id="MobiDB-lite"/>
    </source>
</evidence>
<evidence type="ECO:0000256" key="7">
    <source>
        <dbReference type="ARBA" id="ARBA00023128"/>
    </source>
</evidence>
<name>A0A383WAL9_TETOB</name>
<evidence type="ECO:0000313" key="12">
    <source>
        <dbReference type="Proteomes" id="UP000256970"/>
    </source>
</evidence>
<evidence type="ECO:0000256" key="4">
    <source>
        <dbReference type="ARBA" id="ARBA00022792"/>
    </source>
</evidence>
<reference evidence="11 12" key="1">
    <citation type="submission" date="2016-10" db="EMBL/GenBank/DDBJ databases">
        <authorList>
            <person name="Cai Z."/>
        </authorList>
    </citation>
    <scope>NUCLEOTIDE SEQUENCE [LARGE SCALE GENOMIC DNA]</scope>
</reference>
<evidence type="ECO:0000313" key="11">
    <source>
        <dbReference type="EMBL" id="SZX74044.1"/>
    </source>
</evidence>
<evidence type="ECO:0000256" key="1">
    <source>
        <dbReference type="ARBA" id="ARBA00004637"/>
    </source>
</evidence>
<dbReference type="Proteomes" id="UP000256970">
    <property type="component" value="Unassembled WGS sequence"/>
</dbReference>
<protein>
    <submittedName>
        <fullName evidence="11">Uncharacterized protein</fullName>
    </submittedName>
</protein>
<organism evidence="11 12">
    <name type="scientific">Tetradesmus obliquus</name>
    <name type="common">Green alga</name>
    <name type="synonym">Acutodesmus obliquus</name>
    <dbReference type="NCBI Taxonomy" id="3088"/>
    <lineage>
        <taxon>Eukaryota</taxon>
        <taxon>Viridiplantae</taxon>
        <taxon>Chlorophyta</taxon>
        <taxon>core chlorophytes</taxon>
        <taxon>Chlorophyceae</taxon>
        <taxon>CS clade</taxon>
        <taxon>Sphaeropleales</taxon>
        <taxon>Scenedesmaceae</taxon>
        <taxon>Tetradesmus</taxon>
    </lineage>
</organism>
<sequence length="144" mass="16107">MASRIVAQLLVAGATTVLRAASQAWHQALQNAHKSGVAQEAVNKAVKSASGMSVQEARMILSVDPSASWVDVTKRYKHMFEVNQKYGSFYLQSKVYRAWEALDQEYTQEGKKTPEDEAAAQRLMHQEPADAKQDGEQQQQQQKQ</sequence>
<evidence type="ECO:0000256" key="2">
    <source>
        <dbReference type="ARBA" id="ARBA00008817"/>
    </source>
</evidence>
<keyword evidence="6" id="KW-0811">Translocation</keyword>
<keyword evidence="8" id="KW-0472">Membrane</keyword>
<evidence type="ECO:0000256" key="8">
    <source>
        <dbReference type="ARBA" id="ARBA00023136"/>
    </source>
</evidence>